<dbReference type="InterPro" id="IPR013815">
    <property type="entry name" value="ATP_grasp_subdomain_1"/>
</dbReference>
<reference evidence="13" key="1">
    <citation type="journal article" date="2014" name="Int. J. Syst. Evol. Microbiol.">
        <title>Complete genome sequence of Corynebacterium casei LMG S-19264T (=DSM 44701T), isolated from a smear-ripened cheese.</title>
        <authorList>
            <consortium name="US DOE Joint Genome Institute (JGI-PGF)"/>
            <person name="Walter F."/>
            <person name="Albersmeier A."/>
            <person name="Kalinowski J."/>
            <person name="Ruckert C."/>
        </authorList>
    </citation>
    <scope>NUCLEOTIDE SEQUENCE</scope>
    <source>
        <strain evidence="13">JCM 31740</strain>
    </source>
</reference>
<dbReference type="PANTHER" id="PTHR21621:SF2">
    <property type="entry name" value="COENZYME GAMMA-F420-2:ALPHA-L-GLUTAMATE LIGASE"/>
    <property type="match status" value="1"/>
</dbReference>
<dbReference type="EMBL" id="BMQS01000011">
    <property type="protein sequence ID" value="GGT96986.1"/>
    <property type="molecule type" value="Genomic_DNA"/>
</dbReference>
<evidence type="ECO:0000256" key="9">
    <source>
        <dbReference type="ARBA" id="ARBA00029440"/>
    </source>
</evidence>
<dbReference type="NCBIfam" id="TIGR02144">
    <property type="entry name" value="LysX_arch"/>
    <property type="match status" value="1"/>
</dbReference>
<comment type="similarity">
    <text evidence="2">Belongs to the RimK family. LysX subfamily.</text>
</comment>
<dbReference type="OrthoDB" id="33241at2157"/>
<dbReference type="RefSeq" id="WP_126449764.1">
    <property type="nucleotide sequence ID" value="NZ_AP018553.1"/>
</dbReference>
<dbReference type="AlphaFoldDB" id="A0A348B2Q7"/>
<evidence type="ECO:0000256" key="1">
    <source>
        <dbReference type="ARBA" id="ARBA00001946"/>
    </source>
</evidence>
<dbReference type="Pfam" id="PF08443">
    <property type="entry name" value="RimK"/>
    <property type="match status" value="1"/>
</dbReference>
<evidence type="ECO:0000256" key="3">
    <source>
        <dbReference type="ARBA" id="ARBA00022598"/>
    </source>
</evidence>
<keyword evidence="6 10" id="KW-0547">Nucleotide-binding</keyword>
<dbReference type="InterPro" id="IPR016185">
    <property type="entry name" value="PreATP-grasp_dom_sf"/>
</dbReference>
<reference evidence="13" key="4">
    <citation type="submission" date="2020-09" db="EMBL/GenBank/DDBJ databases">
        <authorList>
            <person name="Sun Q."/>
            <person name="Ohkuma M."/>
        </authorList>
    </citation>
    <scope>NUCLEOTIDE SEQUENCE</scope>
    <source>
        <strain evidence="13">JCM 31740</strain>
    </source>
</reference>
<dbReference type="GO" id="GO:0009085">
    <property type="term" value="P:lysine biosynthetic process"/>
    <property type="evidence" value="ECO:0007669"/>
    <property type="project" value="InterPro"/>
</dbReference>
<dbReference type="Gene3D" id="3.40.50.20">
    <property type="match status" value="1"/>
</dbReference>
<dbReference type="SUPFAM" id="SSF52440">
    <property type="entry name" value="PreATP-grasp domain"/>
    <property type="match status" value="1"/>
</dbReference>
<evidence type="ECO:0000256" key="7">
    <source>
        <dbReference type="ARBA" id="ARBA00022840"/>
    </source>
</evidence>
<dbReference type="Proteomes" id="UP000616143">
    <property type="component" value="Unassembled WGS sequence"/>
</dbReference>
<organism evidence="12 14">
    <name type="scientific">Sulfodiicoccus acidiphilus</name>
    <dbReference type="NCBI Taxonomy" id="1670455"/>
    <lineage>
        <taxon>Archaea</taxon>
        <taxon>Thermoproteota</taxon>
        <taxon>Thermoprotei</taxon>
        <taxon>Sulfolobales</taxon>
        <taxon>Sulfolobaceae</taxon>
        <taxon>Sulfodiicoccus</taxon>
    </lineage>
</organism>
<dbReference type="EMBL" id="AP018553">
    <property type="protein sequence ID" value="BBD72459.1"/>
    <property type="molecule type" value="Genomic_DNA"/>
</dbReference>
<dbReference type="Gene3D" id="3.30.1490.20">
    <property type="entry name" value="ATP-grasp fold, A domain"/>
    <property type="match status" value="1"/>
</dbReference>
<dbReference type="InterPro" id="IPR004666">
    <property type="entry name" value="Rp_bS6_RimK/Lys_biosynth_LsyX"/>
</dbReference>
<evidence type="ECO:0000259" key="11">
    <source>
        <dbReference type="PROSITE" id="PS50975"/>
    </source>
</evidence>
<evidence type="ECO:0000256" key="6">
    <source>
        <dbReference type="ARBA" id="ARBA00022741"/>
    </source>
</evidence>
<evidence type="ECO:0000256" key="10">
    <source>
        <dbReference type="PROSITE-ProRule" id="PRU00409"/>
    </source>
</evidence>
<proteinExistence type="inferred from homology"/>
<dbReference type="GeneID" id="38666347"/>
<gene>
    <name evidence="13" type="ORF">GCM10007116_13100</name>
    <name evidence="12" type="ORF">HS1genome_0848</name>
</gene>
<keyword evidence="14" id="KW-1185">Reference proteome</keyword>
<accession>A0A348B2Q7</accession>
<keyword evidence="8" id="KW-0460">Magnesium</keyword>
<evidence type="ECO:0000256" key="5">
    <source>
        <dbReference type="ARBA" id="ARBA00022723"/>
    </source>
</evidence>
<dbReference type="PANTHER" id="PTHR21621">
    <property type="entry name" value="RIBOSOMAL PROTEIN S6 MODIFICATION PROTEIN"/>
    <property type="match status" value="1"/>
</dbReference>
<dbReference type="GO" id="GO:0043774">
    <property type="term" value="F:coenzyme F420-2 alpha-glutamyl ligase activity"/>
    <property type="evidence" value="ECO:0007669"/>
    <property type="project" value="TreeGrafter"/>
</dbReference>
<dbReference type="InterPro" id="IPR013651">
    <property type="entry name" value="ATP-grasp_RimK-type"/>
</dbReference>
<reference evidence="14" key="2">
    <citation type="submission" date="2018-04" db="EMBL/GenBank/DDBJ databases">
        <title>Complete genome sequence of Sulfodiicoccus acidiphilus strain HS-1.</title>
        <authorList>
            <person name="Sakai H.D."/>
            <person name="Kurosawa N."/>
        </authorList>
    </citation>
    <scope>NUCLEOTIDE SEQUENCE [LARGE SCALE GENOMIC DNA]</scope>
    <source>
        <strain evidence="14">HS-1</strain>
    </source>
</reference>
<keyword evidence="5" id="KW-0479">Metal-binding</keyword>
<keyword evidence="4" id="KW-0028">Amino-acid biosynthesis</keyword>
<reference evidence="12" key="3">
    <citation type="journal article" date="2019" name="BMC Res. Notes">
        <title>Complete genome sequence of the Sulfodiicoccus acidiphilus strain HS-1T, the first crenarchaeon that lacks polB3, isolated from an acidic hot spring in Ohwaku-dani, Hakone, Japan.</title>
        <authorList>
            <person name="Sakai H.D."/>
            <person name="Kurosawa N."/>
        </authorList>
    </citation>
    <scope>NUCLEOTIDE SEQUENCE</scope>
    <source>
        <strain evidence="12">HS-1</strain>
    </source>
</reference>
<dbReference type="Pfam" id="PF22626">
    <property type="entry name" value="LysX_preATP_grasp"/>
    <property type="match status" value="1"/>
</dbReference>
<evidence type="ECO:0000256" key="4">
    <source>
        <dbReference type="ARBA" id="ARBA00022605"/>
    </source>
</evidence>
<dbReference type="Gene3D" id="3.30.470.20">
    <property type="entry name" value="ATP-grasp fold, B domain"/>
    <property type="match status" value="1"/>
</dbReference>
<comment type="cofactor">
    <cofactor evidence="1">
        <name>Mg(2+)</name>
        <dbReference type="ChEBI" id="CHEBI:18420"/>
    </cofactor>
</comment>
<dbReference type="SUPFAM" id="SSF56059">
    <property type="entry name" value="Glutathione synthetase ATP-binding domain-like"/>
    <property type="match status" value="1"/>
</dbReference>
<feature type="domain" description="ATP-grasp" evidence="11">
    <location>
        <begin position="97"/>
        <end position="282"/>
    </location>
</feature>
<protein>
    <submittedName>
        <fullName evidence="12">Alpha-aminoadipate--lysW ligase</fullName>
    </submittedName>
</protein>
<dbReference type="Proteomes" id="UP000276741">
    <property type="component" value="Chromosome"/>
</dbReference>
<keyword evidence="3 12" id="KW-0436">Ligase</keyword>
<dbReference type="InterPro" id="IPR011761">
    <property type="entry name" value="ATP-grasp"/>
</dbReference>
<keyword evidence="7 10" id="KW-0067">ATP-binding</keyword>
<sequence length="287" mass="31964">MRLALAYDILRWEERDILEKGRRVGIDVRPVHLDEVFFSMDKEGVRVPSIGEADAVLQRSISHTRAYLTSALMEGAGYCVFNSSFTIERAGNKAIASSLLARRGIPTPRTVVGFHREVAIKAAAPIGFPLVIKPVEGSWGRMTAKAENEDSLLSLMEYQEGTSMKYKSVFYLQQFVRKPGRDLRIFVIGDDVPVGIYRINDSNWRTNTALGAKAEPVDINGELRELALKTKDVFGGVFLGVDVFEDPSEGYLVNEVNTVPEYKNTARVTGYDITSAILGKLKEEIKK</sequence>
<evidence type="ECO:0000256" key="8">
    <source>
        <dbReference type="ARBA" id="ARBA00022842"/>
    </source>
</evidence>
<evidence type="ECO:0000313" key="12">
    <source>
        <dbReference type="EMBL" id="BBD72459.1"/>
    </source>
</evidence>
<dbReference type="KEGG" id="sacd:HS1genome_0848"/>
<dbReference type="PROSITE" id="PS50975">
    <property type="entry name" value="ATP_GRASP"/>
    <property type="match status" value="1"/>
</dbReference>
<evidence type="ECO:0000256" key="2">
    <source>
        <dbReference type="ARBA" id="ARBA00006239"/>
    </source>
</evidence>
<comment type="pathway">
    <text evidence="9">Amino-acid biosynthesis.</text>
</comment>
<evidence type="ECO:0000313" key="14">
    <source>
        <dbReference type="Proteomes" id="UP000276741"/>
    </source>
</evidence>
<dbReference type="FunFam" id="3.30.470.20:FF:000058">
    <property type="entry name" value="Alpha-aminoadipate--LysW ligase LysX protein"/>
    <property type="match status" value="1"/>
</dbReference>
<dbReference type="GO" id="GO:0005737">
    <property type="term" value="C:cytoplasm"/>
    <property type="evidence" value="ECO:0007669"/>
    <property type="project" value="TreeGrafter"/>
</dbReference>
<dbReference type="InterPro" id="IPR011870">
    <property type="entry name" value="LysX_arch"/>
</dbReference>
<dbReference type="GO" id="GO:0046872">
    <property type="term" value="F:metal ion binding"/>
    <property type="evidence" value="ECO:0007669"/>
    <property type="project" value="UniProtKB-KW"/>
</dbReference>
<evidence type="ECO:0000313" key="13">
    <source>
        <dbReference type="EMBL" id="GGT96986.1"/>
    </source>
</evidence>
<dbReference type="GO" id="GO:0005524">
    <property type="term" value="F:ATP binding"/>
    <property type="evidence" value="ECO:0007669"/>
    <property type="project" value="UniProtKB-UniRule"/>
</dbReference>
<dbReference type="NCBIfam" id="TIGR00768">
    <property type="entry name" value="rimK_fam"/>
    <property type="match status" value="1"/>
</dbReference>
<dbReference type="InterPro" id="IPR054562">
    <property type="entry name" value="LysX/ArgX_preATP_grasp"/>
</dbReference>
<name>A0A348B2Q7_9CREN</name>